<evidence type="ECO:0000256" key="7">
    <source>
        <dbReference type="ARBA" id="ARBA00022723"/>
    </source>
</evidence>
<dbReference type="Pfam" id="PF00089">
    <property type="entry name" value="Trypsin"/>
    <property type="match status" value="1"/>
</dbReference>
<evidence type="ECO:0000256" key="15">
    <source>
        <dbReference type="ARBA" id="ARBA00057299"/>
    </source>
</evidence>
<dbReference type="PANTHER" id="PTHR11705:SF89">
    <property type="entry name" value="PEPTIDASE M14 CARBOXYPEPTIDASE A DOMAIN-CONTAINING PROTEIN"/>
    <property type="match status" value="1"/>
</dbReference>
<evidence type="ECO:0000256" key="11">
    <source>
        <dbReference type="ARBA" id="ARBA00022833"/>
    </source>
</evidence>
<dbReference type="PROSITE" id="PS52035">
    <property type="entry name" value="PEPTIDASE_M14"/>
    <property type="match status" value="1"/>
</dbReference>
<evidence type="ECO:0000256" key="18">
    <source>
        <dbReference type="PROSITE-ProRule" id="PRU01379"/>
    </source>
</evidence>
<dbReference type="PROSITE" id="PS50240">
    <property type="entry name" value="TRYPSIN_DOM"/>
    <property type="match status" value="1"/>
</dbReference>
<dbReference type="InterPro" id="IPR043504">
    <property type="entry name" value="Peptidase_S1_PA_chymotrypsin"/>
</dbReference>
<dbReference type="Gene3D" id="3.30.70.340">
    <property type="entry name" value="Metallocarboxypeptidase-like"/>
    <property type="match status" value="1"/>
</dbReference>
<dbReference type="SMART" id="SM00020">
    <property type="entry name" value="Tryp_SPc"/>
    <property type="match status" value="1"/>
</dbReference>
<comment type="cofactor">
    <cofactor evidence="1">
        <name>Zn(2+)</name>
        <dbReference type="ChEBI" id="CHEBI:29105"/>
    </cofactor>
</comment>
<dbReference type="Pfam" id="PF00246">
    <property type="entry name" value="Peptidase_M14"/>
    <property type="match status" value="1"/>
</dbReference>
<proteinExistence type="inferred from homology"/>
<dbReference type="InterPro" id="IPR057246">
    <property type="entry name" value="CARBOXYPEPT_ZN_1"/>
</dbReference>
<dbReference type="GO" id="GO:0004252">
    <property type="term" value="F:serine-type endopeptidase activity"/>
    <property type="evidence" value="ECO:0007669"/>
    <property type="project" value="UniProtKB-EC"/>
</dbReference>
<sequence>MAFGLTSILCVVLAVSTFVDAVPYSNVSARTREGDSVANFEKDDWFTDIDTLTTASSDASTEELVPIDEYEDEDEDTESYRIPSRESTTNDSTRGFSLFNSFESVFSAMTNSLNNILNNMIGTQSKSSTSRGNKVSYRNHQLIRVFPMTNEHITDLRELRDSEPDDMRFWNDPIVNRTTDVVIAPEIISDVKEYLKSRKINFKVLISDLQKTINYQNPKMSKEQRADLVTTQGHTMTWRRYHRYGEILRYLEYLAFRYPTMVEIITIGHSYEGLPIKMAKVSTGPKRDGEPKPAIWIDAGMHAREWISIAVATYILSQLVERNSSYTKLLEISDWMILPVANPDGYEYTHTHDRLWRKTRSYHGDREARYSPSSLFHLMSHYTKWFWSKCEGVDPNRNFAYQWGERNNGGTSLDPCHETYAGPYAFSEPETKAVAEYIMANRQNIRMYLTLHSYAQMWLSPWAYIRTRPADYSELTNVARKAVNAIAKVHGTHYQAGPAADLLYPTSGASDDWAKVVAGIKYAYTVELRDRGTYACWAFNTERELSPRITAGKDAQPGQFPYQVSIRWGIRPLIAYRHVCGGSIISERFVLTAGHCVLKIGSFKVAAGKHHIVKVEDTEQVIDVIKTFVHEGYKGGVAQHDIALMKLKTPLNFNARVSPVQLPVQGQVQTGQAILTGWGSISTKVIPVLPTTLQTATVPLIENDACLAKLLSVKGLFGKKPQLYPTQICSAAGDDNNLSACSGDSGGPLVQYENAKPTQVGIVSWGTMPCGHGMPSVYTRVASYIDWIEKKTNA</sequence>
<keyword evidence="9 19" id="KW-0378">Hydrolase</keyword>
<dbReference type="PRINTS" id="PR00722">
    <property type="entry name" value="CHYMOTRYPSIN"/>
</dbReference>
<keyword evidence="4" id="KW-0964">Secreted</keyword>
<comment type="similarity">
    <text evidence="3 18">Belongs to the peptidase M14 family.</text>
</comment>
<dbReference type="SUPFAM" id="SSF53187">
    <property type="entry name" value="Zn-dependent exopeptidases"/>
    <property type="match status" value="1"/>
</dbReference>
<evidence type="ECO:0000256" key="3">
    <source>
        <dbReference type="ARBA" id="ARBA00005988"/>
    </source>
</evidence>
<keyword evidence="11" id="KW-0862">Zinc</keyword>
<evidence type="ECO:0000256" key="2">
    <source>
        <dbReference type="ARBA" id="ARBA00004239"/>
    </source>
</evidence>
<dbReference type="Proteomes" id="UP001258017">
    <property type="component" value="Unassembled WGS sequence"/>
</dbReference>
<feature type="domain" description="Peptidase S1" evidence="22">
    <location>
        <begin position="549"/>
        <end position="793"/>
    </location>
</feature>
<evidence type="ECO:0000259" key="23">
    <source>
        <dbReference type="PROSITE" id="PS52035"/>
    </source>
</evidence>
<evidence type="ECO:0000256" key="12">
    <source>
        <dbReference type="ARBA" id="ARBA00023049"/>
    </source>
</evidence>
<comment type="function">
    <text evidence="15">Involved in the digestion of the blood meal.</text>
</comment>
<feature type="active site" description="Proton donor/acceptor" evidence="18">
    <location>
        <position position="527"/>
    </location>
</feature>
<dbReference type="FunFam" id="2.40.10.10:FF:000047">
    <property type="entry name" value="Trypsin eta"/>
    <property type="match status" value="1"/>
</dbReference>
<dbReference type="PANTHER" id="PTHR11705">
    <property type="entry name" value="PROTEASE FAMILY M14 CARBOXYPEPTIDASE A,B"/>
    <property type="match status" value="1"/>
</dbReference>
<evidence type="ECO:0000256" key="21">
    <source>
        <dbReference type="SAM" id="SignalP"/>
    </source>
</evidence>
<dbReference type="CDD" id="cd00190">
    <property type="entry name" value="Tryp_SPc"/>
    <property type="match status" value="1"/>
</dbReference>
<dbReference type="SUPFAM" id="SSF50494">
    <property type="entry name" value="Trypsin-like serine proteases"/>
    <property type="match status" value="1"/>
</dbReference>
<dbReference type="GO" id="GO:0004181">
    <property type="term" value="F:metallocarboxypeptidase activity"/>
    <property type="evidence" value="ECO:0007669"/>
    <property type="project" value="InterPro"/>
</dbReference>
<dbReference type="InterPro" id="IPR001254">
    <property type="entry name" value="Trypsin_dom"/>
</dbReference>
<dbReference type="PROSITE" id="PS00132">
    <property type="entry name" value="CARBOXYPEPT_ZN_1"/>
    <property type="match status" value="1"/>
</dbReference>
<dbReference type="Pfam" id="PF02244">
    <property type="entry name" value="Propep_M14"/>
    <property type="match status" value="1"/>
</dbReference>
<keyword evidence="25" id="KW-1185">Reference proteome</keyword>
<dbReference type="InterPro" id="IPR003146">
    <property type="entry name" value="M14A_act_pep"/>
</dbReference>
<dbReference type="EMBL" id="JAIFRP010000021">
    <property type="protein sequence ID" value="KAK2585877.1"/>
    <property type="molecule type" value="Genomic_DNA"/>
</dbReference>
<dbReference type="EC" id="3.4.21.1" evidence="14"/>
<dbReference type="InterPro" id="IPR018114">
    <property type="entry name" value="TRYPSIN_HIS"/>
</dbReference>
<comment type="caution">
    <text evidence="24">The sequence shown here is derived from an EMBL/GenBank/DDBJ whole genome shotgun (WGS) entry which is preliminary data.</text>
</comment>
<evidence type="ECO:0000256" key="8">
    <source>
        <dbReference type="ARBA" id="ARBA00022729"/>
    </source>
</evidence>
<evidence type="ECO:0000256" key="1">
    <source>
        <dbReference type="ARBA" id="ARBA00001947"/>
    </source>
</evidence>
<dbReference type="Gene3D" id="3.40.630.10">
    <property type="entry name" value="Zn peptidases"/>
    <property type="match status" value="1"/>
</dbReference>
<gene>
    <name evidence="24" type="ORF">KPH14_010469</name>
</gene>
<feature type="region of interest" description="Disordered" evidence="20">
    <location>
        <begin position="70"/>
        <end position="90"/>
    </location>
</feature>
<dbReference type="InterPro" id="IPR001314">
    <property type="entry name" value="Peptidase_S1A"/>
</dbReference>
<keyword evidence="12" id="KW-0482">Metalloprotease</keyword>
<organism evidence="24 25">
    <name type="scientific">Odynerus spinipes</name>
    <dbReference type="NCBI Taxonomy" id="1348599"/>
    <lineage>
        <taxon>Eukaryota</taxon>
        <taxon>Metazoa</taxon>
        <taxon>Ecdysozoa</taxon>
        <taxon>Arthropoda</taxon>
        <taxon>Hexapoda</taxon>
        <taxon>Insecta</taxon>
        <taxon>Pterygota</taxon>
        <taxon>Neoptera</taxon>
        <taxon>Endopterygota</taxon>
        <taxon>Hymenoptera</taxon>
        <taxon>Apocrita</taxon>
        <taxon>Aculeata</taxon>
        <taxon>Vespoidea</taxon>
        <taxon>Vespidae</taxon>
        <taxon>Eumeninae</taxon>
        <taxon>Odynerus</taxon>
    </lineage>
</organism>
<evidence type="ECO:0000256" key="17">
    <source>
        <dbReference type="ARBA" id="ARBA00075128"/>
    </source>
</evidence>
<feature type="chain" id="PRO_5041948551" description="Chymotrypsin-2" evidence="21">
    <location>
        <begin position="22"/>
        <end position="794"/>
    </location>
</feature>
<dbReference type="CDD" id="cd03860">
    <property type="entry name" value="M14_CP_A-B_like"/>
    <property type="match status" value="1"/>
</dbReference>
<dbReference type="PROSITE" id="PS00134">
    <property type="entry name" value="TRYPSIN_HIS"/>
    <property type="match status" value="1"/>
</dbReference>
<feature type="signal peptide" evidence="21">
    <location>
        <begin position="1"/>
        <end position="21"/>
    </location>
</feature>
<keyword evidence="5" id="KW-0121">Carboxypeptidase</keyword>
<dbReference type="Gene3D" id="2.40.10.10">
    <property type="entry name" value="Trypsin-like serine proteases"/>
    <property type="match status" value="1"/>
</dbReference>
<dbReference type="FunFam" id="3.40.630.10:FF:000040">
    <property type="entry name" value="zinc carboxypeptidase"/>
    <property type="match status" value="1"/>
</dbReference>
<dbReference type="InterPro" id="IPR036990">
    <property type="entry name" value="M14A-like_propep"/>
</dbReference>
<keyword evidence="13" id="KW-1015">Disulfide bond</keyword>
<keyword evidence="8 21" id="KW-0732">Signal</keyword>
<dbReference type="PROSITE" id="PS00135">
    <property type="entry name" value="TRYPSIN_SER"/>
    <property type="match status" value="1"/>
</dbReference>
<accession>A0AAD9RTY5</accession>
<dbReference type="InterPro" id="IPR000834">
    <property type="entry name" value="Peptidase_M14"/>
</dbReference>
<evidence type="ECO:0000313" key="25">
    <source>
        <dbReference type="Proteomes" id="UP001258017"/>
    </source>
</evidence>
<keyword evidence="7" id="KW-0479">Metal-binding</keyword>
<evidence type="ECO:0000256" key="6">
    <source>
        <dbReference type="ARBA" id="ARBA00022670"/>
    </source>
</evidence>
<dbReference type="SUPFAM" id="SSF54897">
    <property type="entry name" value="Protease propeptides/inhibitors"/>
    <property type="match status" value="1"/>
</dbReference>
<evidence type="ECO:0000256" key="20">
    <source>
        <dbReference type="SAM" id="MobiDB-lite"/>
    </source>
</evidence>
<evidence type="ECO:0000259" key="22">
    <source>
        <dbReference type="PROSITE" id="PS50240"/>
    </source>
</evidence>
<evidence type="ECO:0000256" key="16">
    <source>
        <dbReference type="ARBA" id="ARBA00074500"/>
    </source>
</evidence>
<feature type="domain" description="Peptidase M14" evidence="23">
    <location>
        <begin position="240"/>
        <end position="563"/>
    </location>
</feature>
<dbReference type="GO" id="GO:0008270">
    <property type="term" value="F:zinc ion binding"/>
    <property type="evidence" value="ECO:0007669"/>
    <property type="project" value="InterPro"/>
</dbReference>
<evidence type="ECO:0000256" key="10">
    <source>
        <dbReference type="ARBA" id="ARBA00022825"/>
    </source>
</evidence>
<evidence type="ECO:0000313" key="24">
    <source>
        <dbReference type="EMBL" id="KAK2585877.1"/>
    </source>
</evidence>
<dbReference type="InterPro" id="IPR009003">
    <property type="entry name" value="Peptidase_S1_PA"/>
</dbReference>
<dbReference type="InterPro" id="IPR033116">
    <property type="entry name" value="TRYPSIN_SER"/>
</dbReference>
<keyword evidence="6 19" id="KW-0645">Protease</keyword>
<dbReference type="AlphaFoldDB" id="A0AAD9RTY5"/>
<protein>
    <recommendedName>
        <fullName evidence="16">Chymotrypsin-2</fullName>
        <ecNumber evidence="14">3.4.21.1</ecNumber>
    </recommendedName>
    <alternativeName>
        <fullName evidence="17">Chymotrypsin II</fullName>
    </alternativeName>
</protein>
<keyword evidence="10 19" id="KW-0720">Serine protease</keyword>
<dbReference type="GO" id="GO:0016485">
    <property type="term" value="P:protein processing"/>
    <property type="evidence" value="ECO:0007669"/>
    <property type="project" value="UniProtKB-ARBA"/>
</dbReference>
<reference evidence="24" key="2">
    <citation type="journal article" date="2023" name="Commun. Biol.">
        <title>Intrasexual cuticular hydrocarbon dimorphism in a wasp sheds light on hydrocarbon biosynthesis genes in Hymenoptera.</title>
        <authorList>
            <person name="Moris V.C."/>
            <person name="Podsiadlowski L."/>
            <person name="Martin S."/>
            <person name="Oeyen J.P."/>
            <person name="Donath A."/>
            <person name="Petersen M."/>
            <person name="Wilbrandt J."/>
            <person name="Misof B."/>
            <person name="Liedtke D."/>
            <person name="Thamm M."/>
            <person name="Scheiner R."/>
            <person name="Schmitt T."/>
            <person name="Niehuis O."/>
        </authorList>
    </citation>
    <scope>NUCLEOTIDE SEQUENCE</scope>
    <source>
        <strain evidence="24">GBR_01_08_01A</strain>
    </source>
</reference>
<evidence type="ECO:0000256" key="13">
    <source>
        <dbReference type="ARBA" id="ARBA00023157"/>
    </source>
</evidence>
<dbReference type="GO" id="GO:0005615">
    <property type="term" value="C:extracellular space"/>
    <property type="evidence" value="ECO:0007669"/>
    <property type="project" value="TreeGrafter"/>
</dbReference>
<evidence type="ECO:0000256" key="19">
    <source>
        <dbReference type="RuleBase" id="RU363034"/>
    </source>
</evidence>
<reference evidence="24" key="1">
    <citation type="submission" date="2021-08" db="EMBL/GenBank/DDBJ databases">
        <authorList>
            <person name="Misof B."/>
            <person name="Oliver O."/>
            <person name="Podsiadlowski L."/>
            <person name="Donath A."/>
            <person name="Peters R."/>
            <person name="Mayer C."/>
            <person name="Rust J."/>
            <person name="Gunkel S."/>
            <person name="Lesny P."/>
            <person name="Martin S."/>
            <person name="Oeyen J.P."/>
            <person name="Petersen M."/>
            <person name="Panagiotis P."/>
            <person name="Wilbrandt J."/>
            <person name="Tanja T."/>
        </authorList>
    </citation>
    <scope>NUCLEOTIDE SEQUENCE</scope>
    <source>
        <strain evidence="24">GBR_01_08_01A</strain>
        <tissue evidence="24">Thorax + abdomen</tissue>
    </source>
</reference>
<evidence type="ECO:0000256" key="5">
    <source>
        <dbReference type="ARBA" id="ARBA00022645"/>
    </source>
</evidence>
<comment type="subcellular location">
    <subcellularLocation>
        <location evidence="2">Secreted</location>
        <location evidence="2">Extracellular space</location>
    </subcellularLocation>
</comment>
<evidence type="ECO:0000256" key="9">
    <source>
        <dbReference type="ARBA" id="ARBA00022801"/>
    </source>
</evidence>
<evidence type="ECO:0000256" key="14">
    <source>
        <dbReference type="ARBA" id="ARBA00044036"/>
    </source>
</evidence>
<dbReference type="SMART" id="SM00631">
    <property type="entry name" value="Zn_pept"/>
    <property type="match status" value="1"/>
</dbReference>
<evidence type="ECO:0000256" key="4">
    <source>
        <dbReference type="ARBA" id="ARBA00022525"/>
    </source>
</evidence>
<name>A0AAD9RTY5_9HYME</name>